<dbReference type="Proteomes" id="UP000294547">
    <property type="component" value="Unassembled WGS sequence"/>
</dbReference>
<dbReference type="OrthoDB" id="7916611at2"/>
<protein>
    <submittedName>
        <fullName evidence="1">Uncharacterized protein</fullName>
    </submittedName>
</protein>
<name>A0A4R6RGA0_9HYPH</name>
<accession>A0A4R6RGA0</accession>
<gene>
    <name evidence="1" type="ORF">EDD54_2216</name>
</gene>
<dbReference type="AlphaFoldDB" id="A0A4R6RGA0"/>
<keyword evidence="2" id="KW-1185">Reference proteome</keyword>
<dbReference type="EMBL" id="SNXY01000007">
    <property type="protein sequence ID" value="TDP85363.1"/>
    <property type="molecule type" value="Genomic_DNA"/>
</dbReference>
<proteinExistence type="predicted"/>
<organism evidence="1 2">
    <name type="scientific">Oharaeibacter diazotrophicus</name>
    <dbReference type="NCBI Taxonomy" id="1920512"/>
    <lineage>
        <taxon>Bacteria</taxon>
        <taxon>Pseudomonadati</taxon>
        <taxon>Pseudomonadota</taxon>
        <taxon>Alphaproteobacteria</taxon>
        <taxon>Hyphomicrobiales</taxon>
        <taxon>Pleomorphomonadaceae</taxon>
        <taxon>Oharaeibacter</taxon>
    </lineage>
</organism>
<sequence length="110" mass="11902">MSSPVFRRLTDLIGFVARGRFAERCDQHLADALAALEAQPDGSGTVTLTVTLTISAQQDRLDVKPSVKSKLPEEKGFSATPFWLVDGAFSVQHPSQADMFPRPVGDRSTG</sequence>
<reference evidence="1 2" key="1">
    <citation type="submission" date="2019-03" db="EMBL/GenBank/DDBJ databases">
        <title>Genomic Encyclopedia of Type Strains, Phase IV (KMG-IV): sequencing the most valuable type-strain genomes for metagenomic binning, comparative biology and taxonomic classification.</title>
        <authorList>
            <person name="Goeker M."/>
        </authorList>
    </citation>
    <scope>NUCLEOTIDE SEQUENCE [LARGE SCALE GENOMIC DNA]</scope>
    <source>
        <strain evidence="1 2">DSM 102969</strain>
    </source>
</reference>
<evidence type="ECO:0000313" key="1">
    <source>
        <dbReference type="EMBL" id="TDP85363.1"/>
    </source>
</evidence>
<evidence type="ECO:0000313" key="2">
    <source>
        <dbReference type="Proteomes" id="UP000294547"/>
    </source>
</evidence>
<comment type="caution">
    <text evidence="1">The sequence shown here is derived from an EMBL/GenBank/DDBJ whole genome shotgun (WGS) entry which is preliminary data.</text>
</comment>
<dbReference type="RefSeq" id="WP_126541213.1">
    <property type="nucleotide sequence ID" value="NZ_BSPM01000004.1"/>
</dbReference>